<reference evidence="2 3" key="1">
    <citation type="submission" date="2016-11" db="EMBL/GenBank/DDBJ databases">
        <authorList>
            <person name="Jaros S."/>
            <person name="Januszkiewicz K."/>
            <person name="Wedrychowicz H."/>
        </authorList>
    </citation>
    <scope>NUCLEOTIDE SEQUENCE [LARGE SCALE GENOMIC DNA]</scope>
    <source>
        <strain evidence="2 3">DSM 10068</strain>
    </source>
</reference>
<gene>
    <name evidence="2" type="ORF">SAMN02745823_00107</name>
</gene>
<dbReference type="PANTHER" id="PTHR43586">
    <property type="entry name" value="CYSTEINE DESULFURASE"/>
    <property type="match status" value="1"/>
</dbReference>
<organism evidence="2 3">
    <name type="scientific">Sporobacter termitidis DSM 10068</name>
    <dbReference type="NCBI Taxonomy" id="1123282"/>
    <lineage>
        <taxon>Bacteria</taxon>
        <taxon>Bacillati</taxon>
        <taxon>Bacillota</taxon>
        <taxon>Clostridia</taxon>
        <taxon>Eubacteriales</taxon>
        <taxon>Oscillospiraceae</taxon>
        <taxon>Sporobacter</taxon>
    </lineage>
</organism>
<dbReference type="InterPro" id="IPR000192">
    <property type="entry name" value="Aminotrans_V_dom"/>
</dbReference>
<dbReference type="InterPro" id="IPR015422">
    <property type="entry name" value="PyrdxlP-dep_Trfase_small"/>
</dbReference>
<dbReference type="InterPro" id="IPR015421">
    <property type="entry name" value="PyrdxlP-dep_Trfase_major"/>
</dbReference>
<name>A0A1M5TJL8_9FIRM</name>
<dbReference type="Pfam" id="PF00266">
    <property type="entry name" value="Aminotran_5"/>
    <property type="match status" value="1"/>
</dbReference>
<proteinExistence type="predicted"/>
<evidence type="ECO:0000259" key="1">
    <source>
        <dbReference type="Pfam" id="PF00266"/>
    </source>
</evidence>
<dbReference type="RefSeq" id="WP_073075697.1">
    <property type="nucleotide sequence ID" value="NZ_FQXV01000001.1"/>
</dbReference>
<accession>A0A1M5TJL8</accession>
<dbReference type="Gene3D" id="3.40.640.10">
    <property type="entry name" value="Type I PLP-dependent aspartate aminotransferase-like (Major domain)"/>
    <property type="match status" value="1"/>
</dbReference>
<dbReference type="EMBL" id="FQXV01000001">
    <property type="protein sequence ID" value="SHH50533.1"/>
    <property type="molecule type" value="Genomic_DNA"/>
</dbReference>
<dbReference type="Gene3D" id="3.90.1150.10">
    <property type="entry name" value="Aspartate Aminotransferase, domain 1"/>
    <property type="match status" value="1"/>
</dbReference>
<dbReference type="Proteomes" id="UP000183995">
    <property type="component" value="Unassembled WGS sequence"/>
</dbReference>
<dbReference type="SUPFAM" id="SSF53383">
    <property type="entry name" value="PLP-dependent transferases"/>
    <property type="match status" value="1"/>
</dbReference>
<dbReference type="STRING" id="1123282.SAMN02745823_00107"/>
<keyword evidence="3" id="KW-1185">Reference proteome</keyword>
<dbReference type="InterPro" id="IPR015424">
    <property type="entry name" value="PyrdxlP-dep_Trfase"/>
</dbReference>
<feature type="domain" description="Aminotransferase class V" evidence="1">
    <location>
        <begin position="2"/>
        <end position="363"/>
    </location>
</feature>
<dbReference type="GO" id="GO:0003824">
    <property type="term" value="F:catalytic activity"/>
    <property type="evidence" value="ECO:0007669"/>
    <property type="project" value="UniProtKB-ARBA"/>
</dbReference>
<evidence type="ECO:0000313" key="2">
    <source>
        <dbReference type="EMBL" id="SHH50533.1"/>
    </source>
</evidence>
<dbReference type="OrthoDB" id="9804366at2"/>
<dbReference type="PANTHER" id="PTHR43586:SF4">
    <property type="entry name" value="ISOPENICILLIN N EPIMERASE"/>
    <property type="match status" value="1"/>
</dbReference>
<protein>
    <submittedName>
        <fullName evidence="2">Cysteine desulfurase family protein</fullName>
    </submittedName>
</protein>
<dbReference type="AlphaFoldDB" id="A0A1M5TJL8"/>
<evidence type="ECO:0000313" key="3">
    <source>
        <dbReference type="Proteomes" id="UP000183995"/>
    </source>
</evidence>
<sequence>MIYLDNAATTMIKPASVARNAAWAVGHLSSPGRGGYTAAMDASEIAFECREKVSKLFSVGDPESIVFTFNATHALNIAIKSLVRRGDKVLISGYEHNAVTRPLHAIGARVIVAASELFEPEMALLAFERRLSEDTALVICNHVSNVFGYILPVERIAAACREKHVPFILDASQSAGALDIDFAKLSADYICMPGHKGLYGPQGTGLLLCARRPEGILQGGTGSNSLSQDMPDMLPDRLEAGTHNMPGIAGLSAGLDYIAKKGLKNILSHERALVAEAADGLVKIEKVRVYKSEYEYCQAGVLSFVVDGVPCETVGEELSARGICVRAGLHCAPLAHKTAGTLPNGTVRMSVSSFNTKRDISALVSAVEEIVRRG</sequence>